<dbReference type="InterPro" id="IPR029058">
    <property type="entry name" value="AB_hydrolase_fold"/>
</dbReference>
<dbReference type="Pfam" id="PF07859">
    <property type="entry name" value="Abhydrolase_3"/>
    <property type="match status" value="1"/>
</dbReference>
<keyword evidence="4" id="KW-1185">Reference proteome</keyword>
<dbReference type="InterPro" id="IPR022709">
    <property type="entry name" value="SCAI"/>
</dbReference>
<comment type="similarity">
    <text evidence="1">Belongs to the 'GDXG' lipolytic enzyme family.</text>
</comment>
<dbReference type="GO" id="GO:0006351">
    <property type="term" value="P:DNA-templated transcription"/>
    <property type="evidence" value="ECO:0007669"/>
    <property type="project" value="InterPro"/>
</dbReference>
<dbReference type="AlphaFoldDB" id="A0A7J7DSC7"/>
<dbReference type="InParanoid" id="A0A7J7DSC7"/>
<evidence type="ECO:0000256" key="1">
    <source>
        <dbReference type="ARBA" id="ARBA00010515"/>
    </source>
</evidence>
<organism evidence="3 4">
    <name type="scientific">Tripterygium wilfordii</name>
    <name type="common">Thunder God vine</name>
    <dbReference type="NCBI Taxonomy" id="458696"/>
    <lineage>
        <taxon>Eukaryota</taxon>
        <taxon>Viridiplantae</taxon>
        <taxon>Streptophyta</taxon>
        <taxon>Embryophyta</taxon>
        <taxon>Tracheophyta</taxon>
        <taxon>Spermatophyta</taxon>
        <taxon>Magnoliopsida</taxon>
        <taxon>eudicotyledons</taxon>
        <taxon>Gunneridae</taxon>
        <taxon>Pentapetalae</taxon>
        <taxon>rosids</taxon>
        <taxon>fabids</taxon>
        <taxon>Celastrales</taxon>
        <taxon>Celastraceae</taxon>
        <taxon>Tripterygium</taxon>
    </lineage>
</organism>
<dbReference type="Proteomes" id="UP000593562">
    <property type="component" value="Unassembled WGS sequence"/>
</dbReference>
<dbReference type="EMBL" id="JAAARO010000004">
    <property type="protein sequence ID" value="KAF5749265.1"/>
    <property type="molecule type" value="Genomic_DNA"/>
</dbReference>
<name>A0A7J7DSC7_TRIWF</name>
<dbReference type="PANTHER" id="PTHR21243">
    <property type="entry name" value="PROTEIN SCAI"/>
    <property type="match status" value="1"/>
</dbReference>
<accession>A0A7J7DSC7</accession>
<evidence type="ECO:0000313" key="4">
    <source>
        <dbReference type="Proteomes" id="UP000593562"/>
    </source>
</evidence>
<dbReference type="InterPro" id="IPR013094">
    <property type="entry name" value="AB_hydrolase_3"/>
</dbReference>
<dbReference type="GO" id="GO:0016787">
    <property type="term" value="F:hydrolase activity"/>
    <property type="evidence" value="ECO:0007669"/>
    <property type="project" value="InterPro"/>
</dbReference>
<gene>
    <name evidence="3" type="ORF">HS088_TW04G01230</name>
</gene>
<protein>
    <recommendedName>
        <fullName evidence="2">Alpha/beta hydrolase fold-3 domain-containing protein</fullName>
    </recommendedName>
</protein>
<proteinExistence type="inferred from homology"/>
<reference evidence="3 4" key="1">
    <citation type="journal article" date="2020" name="Nat. Commun.">
        <title>Genome of Tripterygium wilfordii and identification of cytochrome P450 involved in triptolide biosynthesis.</title>
        <authorList>
            <person name="Tu L."/>
            <person name="Su P."/>
            <person name="Zhang Z."/>
            <person name="Gao L."/>
            <person name="Wang J."/>
            <person name="Hu T."/>
            <person name="Zhou J."/>
            <person name="Zhang Y."/>
            <person name="Zhao Y."/>
            <person name="Liu Y."/>
            <person name="Song Y."/>
            <person name="Tong Y."/>
            <person name="Lu Y."/>
            <person name="Yang J."/>
            <person name="Xu C."/>
            <person name="Jia M."/>
            <person name="Peters R.J."/>
            <person name="Huang L."/>
            <person name="Gao W."/>
        </authorList>
    </citation>
    <scope>NUCLEOTIDE SEQUENCE [LARGE SCALE GENOMIC DNA]</scope>
    <source>
        <strain evidence="4">cv. XIE 37</strain>
        <tissue evidence="3">Leaf</tissue>
    </source>
</reference>
<sequence>MLHQSGNIPVIEVYWSLVEKADKKFSKIRDLPYYERNRFLMVCLVLNRRDMVHQLVTQLKLLVDECKRTFQDADFKEWKLVLQEIARFVRADTVFLNVRPLRYSLVLDPHPDSLPRVAKSISLRNLRLRDAIMSSYHHNEPEMNQNLDSLRGDTAKNDLMWELSLPIGANRDHEYCNPTVGGGGKTLIDEIKRLGWMVLVIGSDGDLFYDWQIGLAKMLKEKGVQVEYHFEEGGYHGDVAIEPTRTKCLHVLKKFVLSLTAH</sequence>
<comment type="caution">
    <text evidence="3">The sequence shown here is derived from an EMBL/GenBank/DDBJ whole genome shotgun (WGS) entry which is preliminary data.</text>
</comment>
<evidence type="ECO:0000313" key="3">
    <source>
        <dbReference type="EMBL" id="KAF5749265.1"/>
    </source>
</evidence>
<dbReference type="GO" id="GO:0003714">
    <property type="term" value="F:transcription corepressor activity"/>
    <property type="evidence" value="ECO:0007669"/>
    <property type="project" value="InterPro"/>
</dbReference>
<dbReference type="SUPFAM" id="SSF53474">
    <property type="entry name" value="alpha/beta-Hydrolases"/>
    <property type="match status" value="1"/>
</dbReference>
<feature type="domain" description="Alpha/beta hydrolase fold-3" evidence="2">
    <location>
        <begin position="141"/>
        <end position="237"/>
    </location>
</feature>
<dbReference type="Gene3D" id="3.40.50.1820">
    <property type="entry name" value="alpha/beta hydrolase"/>
    <property type="match status" value="1"/>
</dbReference>
<evidence type="ECO:0000259" key="2">
    <source>
        <dbReference type="Pfam" id="PF07859"/>
    </source>
</evidence>
<dbReference type="Pfam" id="PF12070">
    <property type="entry name" value="SCAI"/>
    <property type="match status" value="1"/>
</dbReference>